<organism evidence="3 4">
    <name type="scientific">Rotaria magnacalcarata</name>
    <dbReference type="NCBI Taxonomy" id="392030"/>
    <lineage>
        <taxon>Eukaryota</taxon>
        <taxon>Metazoa</taxon>
        <taxon>Spiralia</taxon>
        <taxon>Gnathifera</taxon>
        <taxon>Rotifera</taxon>
        <taxon>Eurotatoria</taxon>
        <taxon>Bdelloidea</taxon>
        <taxon>Philodinida</taxon>
        <taxon>Philodinidae</taxon>
        <taxon>Rotaria</taxon>
    </lineage>
</organism>
<name>A0A8S2VW01_9BILA</name>
<gene>
    <name evidence="2" type="ORF">SMN809_LOCUS30813</name>
    <name evidence="3" type="ORF">SMN809_LOCUS31060</name>
</gene>
<dbReference type="Proteomes" id="UP000676336">
    <property type="component" value="Unassembled WGS sequence"/>
</dbReference>
<evidence type="ECO:0000313" key="2">
    <source>
        <dbReference type="EMBL" id="CAF4409183.1"/>
    </source>
</evidence>
<feature type="compositionally biased region" description="Low complexity" evidence="1">
    <location>
        <begin position="12"/>
        <end position="22"/>
    </location>
</feature>
<reference evidence="3" key="1">
    <citation type="submission" date="2021-02" db="EMBL/GenBank/DDBJ databases">
        <authorList>
            <person name="Nowell W R."/>
        </authorList>
    </citation>
    <scope>NUCLEOTIDE SEQUENCE</scope>
</reference>
<feature type="non-terminal residue" evidence="3">
    <location>
        <position position="1"/>
    </location>
</feature>
<evidence type="ECO:0000256" key="1">
    <source>
        <dbReference type="SAM" id="MobiDB-lite"/>
    </source>
</evidence>
<dbReference type="EMBL" id="CAJOBI010059435">
    <property type="protein sequence ID" value="CAF4409183.1"/>
    <property type="molecule type" value="Genomic_DNA"/>
</dbReference>
<protein>
    <submittedName>
        <fullName evidence="3">Uncharacterized protein</fullName>
    </submittedName>
</protein>
<dbReference type="EMBL" id="CAJOBI010060868">
    <property type="protein sequence ID" value="CAF4414704.1"/>
    <property type="molecule type" value="Genomic_DNA"/>
</dbReference>
<dbReference type="AlphaFoldDB" id="A0A8S2VW01"/>
<accession>A0A8S2VW01</accession>
<evidence type="ECO:0000313" key="4">
    <source>
        <dbReference type="Proteomes" id="UP000676336"/>
    </source>
</evidence>
<proteinExistence type="predicted"/>
<feature type="non-terminal residue" evidence="3">
    <location>
        <position position="70"/>
    </location>
</feature>
<evidence type="ECO:0000313" key="3">
    <source>
        <dbReference type="EMBL" id="CAF4414704.1"/>
    </source>
</evidence>
<sequence length="70" mass="7821">AKLLSSTRKHNSPPSSNCLNNSHRSDISLRSITNEQYDEMKSIVEAVFARMPGSVCKRDALLKWCGEKLA</sequence>
<feature type="region of interest" description="Disordered" evidence="1">
    <location>
        <begin position="1"/>
        <end position="23"/>
    </location>
</feature>
<comment type="caution">
    <text evidence="3">The sequence shown here is derived from an EMBL/GenBank/DDBJ whole genome shotgun (WGS) entry which is preliminary data.</text>
</comment>